<evidence type="ECO:0000313" key="3">
    <source>
        <dbReference type="EMBL" id="CDZ98557.1"/>
    </source>
</evidence>
<sequence>MPFVKNINMEIIEPLPEATPCVEQVPYLKDPADYLESKELSKTILWADLPFKPIRTPNDDYVLQKLAGADHGWEEISMWAVELPEGVAGNAVMKVLMEFAKQMGPKGETTKHLKRVRKFQGSETGVMKSSVALCATNIISASDLQAELMDYSLVLATLAPYEVQVPAQPGRTPSQTKIKSALWPVPHLPFRAIQEEKGWSKGKAAWIQAGIERVVKAGINAGQRGELPIAAHVAAPPPSIFPQDESEIPPTPFIQASSLDNRRLLSHPLRHATLSCISQIASIRNLPLGPEEAPTRNGADYLLTSLTLFITHEPCVLCSMALVHSRVREVIYVIPNSSGGFSTPIGIHGNKSLNHQFKVYWADKIELGEGEKELLTLPQDICV</sequence>
<dbReference type="PANTHER" id="PTHR11079">
    <property type="entry name" value="CYTOSINE DEAMINASE FAMILY MEMBER"/>
    <property type="match status" value="1"/>
</dbReference>
<proteinExistence type="inferred from homology"/>
<dbReference type="InterPro" id="IPR016193">
    <property type="entry name" value="Cytidine_deaminase-like"/>
</dbReference>
<evidence type="ECO:0000256" key="1">
    <source>
        <dbReference type="ARBA" id="ARBA00022694"/>
    </source>
</evidence>
<organism evidence="3">
    <name type="scientific">Phaffia rhodozyma</name>
    <name type="common">Yeast</name>
    <name type="synonym">Xanthophyllomyces dendrorhous</name>
    <dbReference type="NCBI Taxonomy" id="264483"/>
    <lineage>
        <taxon>Eukaryota</taxon>
        <taxon>Fungi</taxon>
        <taxon>Dikarya</taxon>
        <taxon>Basidiomycota</taxon>
        <taxon>Agaricomycotina</taxon>
        <taxon>Tremellomycetes</taxon>
        <taxon>Cystofilobasidiales</taxon>
        <taxon>Mrakiaceae</taxon>
        <taxon>Phaffia</taxon>
    </lineage>
</organism>
<evidence type="ECO:0000256" key="2">
    <source>
        <dbReference type="ARBA" id="ARBA00038160"/>
    </source>
</evidence>
<dbReference type="GO" id="GO:0052717">
    <property type="term" value="F:tRNA-specific adenosine-34 deaminase activity"/>
    <property type="evidence" value="ECO:0007669"/>
    <property type="project" value="TreeGrafter"/>
</dbReference>
<comment type="similarity">
    <text evidence="2">Belongs to the cytidine and deoxycytidylate deaminase family. ADAT3 subfamily.</text>
</comment>
<accession>A0A0F7SN77</accession>
<dbReference type="EMBL" id="LN483345">
    <property type="protein sequence ID" value="CDZ98557.1"/>
    <property type="molecule type" value="Genomic_DNA"/>
</dbReference>
<dbReference type="GO" id="GO:0005634">
    <property type="term" value="C:nucleus"/>
    <property type="evidence" value="ECO:0007669"/>
    <property type="project" value="TreeGrafter"/>
</dbReference>
<dbReference type="GO" id="GO:0046872">
    <property type="term" value="F:metal ion binding"/>
    <property type="evidence" value="ECO:0007669"/>
    <property type="project" value="UniProtKB-KW"/>
</dbReference>
<dbReference type="GO" id="GO:0005737">
    <property type="term" value="C:cytoplasm"/>
    <property type="evidence" value="ECO:0007669"/>
    <property type="project" value="TreeGrafter"/>
</dbReference>
<dbReference type="GO" id="GO:0002100">
    <property type="term" value="P:tRNA wobble adenosine to inosine editing"/>
    <property type="evidence" value="ECO:0007669"/>
    <property type="project" value="InterPro"/>
</dbReference>
<dbReference type="AlphaFoldDB" id="A0A0F7SN77"/>
<keyword evidence="1" id="KW-0819">tRNA processing</keyword>
<reference evidence="3" key="1">
    <citation type="submission" date="2014-08" db="EMBL/GenBank/DDBJ databases">
        <authorList>
            <person name="Sharma Rahul"/>
            <person name="Thines Marco"/>
        </authorList>
    </citation>
    <scope>NUCLEOTIDE SEQUENCE</scope>
</reference>
<name>A0A0F7SN77_PHARH</name>
<dbReference type="SUPFAM" id="SSF53927">
    <property type="entry name" value="Cytidine deaminase-like"/>
    <property type="match status" value="1"/>
</dbReference>
<dbReference type="PANTHER" id="PTHR11079:SF156">
    <property type="entry name" value="INACTIVE TRNA-SPECIFIC ADENOSINE DEAMINASE-LIKE PROTEIN 3-RELATED"/>
    <property type="match status" value="1"/>
</dbReference>
<protein>
    <submittedName>
        <fullName evidence="3">Subunit of tRNA-specific adenosine-34 deaminase</fullName>
    </submittedName>
</protein>
<dbReference type="Gene3D" id="3.40.140.10">
    <property type="entry name" value="Cytidine Deaminase, domain 2"/>
    <property type="match status" value="1"/>
</dbReference>